<gene>
    <name evidence="1" type="ORF">K469DRAFT_770698</name>
</gene>
<protein>
    <submittedName>
        <fullName evidence="1">Uncharacterized protein</fullName>
    </submittedName>
</protein>
<organism evidence="1 2">
    <name type="scientific">Zopfia rhizophila CBS 207.26</name>
    <dbReference type="NCBI Taxonomy" id="1314779"/>
    <lineage>
        <taxon>Eukaryota</taxon>
        <taxon>Fungi</taxon>
        <taxon>Dikarya</taxon>
        <taxon>Ascomycota</taxon>
        <taxon>Pezizomycotina</taxon>
        <taxon>Dothideomycetes</taxon>
        <taxon>Dothideomycetes incertae sedis</taxon>
        <taxon>Zopfiaceae</taxon>
        <taxon>Zopfia</taxon>
    </lineage>
</organism>
<dbReference type="EMBL" id="ML994626">
    <property type="protein sequence ID" value="KAF2187562.1"/>
    <property type="molecule type" value="Genomic_DNA"/>
</dbReference>
<evidence type="ECO:0000313" key="1">
    <source>
        <dbReference type="EMBL" id="KAF2187562.1"/>
    </source>
</evidence>
<name>A0A6A6E9V1_9PEZI</name>
<accession>A0A6A6E9V1</accession>
<evidence type="ECO:0000313" key="2">
    <source>
        <dbReference type="Proteomes" id="UP000800200"/>
    </source>
</evidence>
<reference evidence="1" key="1">
    <citation type="journal article" date="2020" name="Stud. Mycol.">
        <title>101 Dothideomycetes genomes: a test case for predicting lifestyles and emergence of pathogens.</title>
        <authorList>
            <person name="Haridas S."/>
            <person name="Albert R."/>
            <person name="Binder M."/>
            <person name="Bloem J."/>
            <person name="Labutti K."/>
            <person name="Salamov A."/>
            <person name="Andreopoulos B."/>
            <person name="Baker S."/>
            <person name="Barry K."/>
            <person name="Bills G."/>
            <person name="Bluhm B."/>
            <person name="Cannon C."/>
            <person name="Castanera R."/>
            <person name="Culley D."/>
            <person name="Daum C."/>
            <person name="Ezra D."/>
            <person name="Gonzalez J."/>
            <person name="Henrissat B."/>
            <person name="Kuo A."/>
            <person name="Liang C."/>
            <person name="Lipzen A."/>
            <person name="Lutzoni F."/>
            <person name="Magnuson J."/>
            <person name="Mondo S."/>
            <person name="Nolan M."/>
            <person name="Ohm R."/>
            <person name="Pangilinan J."/>
            <person name="Park H.-J."/>
            <person name="Ramirez L."/>
            <person name="Alfaro M."/>
            <person name="Sun H."/>
            <person name="Tritt A."/>
            <person name="Yoshinaga Y."/>
            <person name="Zwiers L.-H."/>
            <person name="Turgeon B."/>
            <person name="Goodwin S."/>
            <person name="Spatafora J."/>
            <person name="Crous P."/>
            <person name="Grigoriev I."/>
        </authorList>
    </citation>
    <scope>NUCLEOTIDE SEQUENCE</scope>
    <source>
        <strain evidence="1">CBS 207.26</strain>
    </source>
</reference>
<proteinExistence type="predicted"/>
<dbReference type="OrthoDB" id="3919880at2759"/>
<sequence>MVTAKPNKKHGVSCLVRAKALSDGLYQQEEVVEQLSRASQDIRTVGNSALVDRIRAELRPMSKPDVGLGEFDPEADIAKLDIPALAERIQRAVPELWQLLGALMEPQSARSRRDTFVENQGSMVMICSTLAHARAPILSKNLPMLLGLHLHSMGVKRRTINVLAGLGITASYWSVNARRGELADIGKKRIAHLAQARRDEVIISWDNFDYNQNVRHQTLREPAKHMCHHREALYWPLYSCGGSPQVNATS</sequence>
<dbReference type="AlphaFoldDB" id="A0A6A6E9V1"/>
<keyword evidence="2" id="KW-1185">Reference proteome</keyword>
<dbReference type="Proteomes" id="UP000800200">
    <property type="component" value="Unassembled WGS sequence"/>
</dbReference>